<dbReference type="PRINTS" id="PR00326">
    <property type="entry name" value="GTP1OBG"/>
</dbReference>
<dbReference type="AlphaFoldDB" id="A0A2G9YJL4"/>
<evidence type="ECO:0000256" key="6">
    <source>
        <dbReference type="ARBA" id="ARBA00022842"/>
    </source>
</evidence>
<feature type="binding site" evidence="8">
    <location>
        <position position="164"/>
    </location>
    <ligand>
        <name>Mg(2+)</name>
        <dbReference type="ChEBI" id="CHEBI:18420"/>
    </ligand>
</feature>
<comment type="function">
    <text evidence="8">An essential GTPase which binds GTP, GDP and possibly (p)ppGpp with moderate affinity, with high nucleotide exchange rates and a fairly low GTP hydrolysis rate. Plays a role in control of the cell cycle, stress response, ribosome biogenesis and in those bacteria that undergo differentiation, in morphogenesis control.</text>
</comment>
<evidence type="ECO:0000313" key="12">
    <source>
        <dbReference type="Proteomes" id="UP000231292"/>
    </source>
</evidence>
<feature type="binding site" evidence="8">
    <location>
        <begin position="157"/>
        <end position="164"/>
    </location>
    <ligand>
        <name>GTP</name>
        <dbReference type="ChEBI" id="CHEBI:37565"/>
    </ligand>
</feature>
<dbReference type="PROSITE" id="PS51710">
    <property type="entry name" value="G_OBG"/>
    <property type="match status" value="1"/>
</dbReference>
<dbReference type="Pfam" id="PF01018">
    <property type="entry name" value="GTP1_OBG"/>
    <property type="match status" value="1"/>
</dbReference>
<evidence type="ECO:0000256" key="5">
    <source>
        <dbReference type="ARBA" id="ARBA00022801"/>
    </source>
</evidence>
<comment type="similarity">
    <text evidence="1 8">Belongs to the TRAFAC class OBG-HflX-like GTPase superfamily. OBG GTPase family.</text>
</comment>
<dbReference type="InterPro" id="IPR031167">
    <property type="entry name" value="G_OBG"/>
</dbReference>
<dbReference type="PROSITE" id="PS51883">
    <property type="entry name" value="OBG"/>
    <property type="match status" value="1"/>
</dbReference>
<reference evidence="11 12" key="1">
    <citation type="submission" date="2017-09" db="EMBL/GenBank/DDBJ databases">
        <title>Depth-based differentiation of microbial function through sediment-hosted aquifers and enrichment of novel symbionts in the deep terrestrial subsurface.</title>
        <authorList>
            <person name="Probst A.J."/>
            <person name="Ladd B."/>
            <person name="Jarett J.K."/>
            <person name="Geller-Mcgrath D.E."/>
            <person name="Sieber C.M."/>
            <person name="Emerson J.B."/>
            <person name="Anantharaman K."/>
            <person name="Thomas B.C."/>
            <person name="Malmstrom R."/>
            <person name="Stieglmeier M."/>
            <person name="Klingl A."/>
            <person name="Woyke T."/>
            <person name="Ryan C.M."/>
            <person name="Banfield J.F."/>
        </authorList>
    </citation>
    <scope>NUCLEOTIDE SEQUENCE [LARGE SCALE GENOMIC DNA]</scope>
    <source>
        <strain evidence="11">CG23_combo_of_CG06-09_8_20_14_all_41_10</strain>
    </source>
</reference>
<dbReference type="NCBIfam" id="NF008955">
    <property type="entry name" value="PRK12297.1"/>
    <property type="match status" value="1"/>
</dbReference>
<dbReference type="InterPro" id="IPR045086">
    <property type="entry name" value="OBG_GTPase"/>
</dbReference>
<feature type="binding site" evidence="8">
    <location>
        <position position="184"/>
    </location>
    <ligand>
        <name>Mg(2+)</name>
        <dbReference type="ChEBI" id="CHEBI:18420"/>
    </ligand>
</feature>
<organism evidence="11 12">
    <name type="scientific">Candidatus Sherwoodlollariibacterium unditelluris</name>
    <dbReference type="NCBI Taxonomy" id="1974757"/>
    <lineage>
        <taxon>Bacteria</taxon>
        <taxon>Pseudomonadati</taxon>
        <taxon>Candidatus Omnitrophota</taxon>
        <taxon>Candidatus Sherwoodlollariibacterium</taxon>
    </lineage>
</organism>
<dbReference type="InterPro" id="IPR006169">
    <property type="entry name" value="GTP1_OBG_dom"/>
</dbReference>
<dbReference type="InterPro" id="IPR014100">
    <property type="entry name" value="GTP-bd_Obg/CgtA"/>
</dbReference>
<feature type="binding site" evidence="8">
    <location>
        <begin position="299"/>
        <end position="301"/>
    </location>
    <ligand>
        <name>GTP</name>
        <dbReference type="ChEBI" id="CHEBI:37565"/>
    </ligand>
</feature>
<dbReference type="PIRSF" id="PIRSF002401">
    <property type="entry name" value="GTP_bd_Obg/CgtA"/>
    <property type="match status" value="1"/>
</dbReference>
<dbReference type="InterPro" id="IPR006073">
    <property type="entry name" value="GTP-bd"/>
</dbReference>
<feature type="binding site" evidence="8">
    <location>
        <begin position="203"/>
        <end position="206"/>
    </location>
    <ligand>
        <name>GTP</name>
        <dbReference type="ChEBI" id="CHEBI:37565"/>
    </ligand>
</feature>
<evidence type="ECO:0000259" key="10">
    <source>
        <dbReference type="PROSITE" id="PS51883"/>
    </source>
</evidence>
<feature type="binding site" evidence="8">
    <location>
        <begin position="182"/>
        <end position="186"/>
    </location>
    <ligand>
        <name>GTP</name>
        <dbReference type="ChEBI" id="CHEBI:37565"/>
    </ligand>
</feature>
<sequence>MFIDQAKIFVKAGDGGRGCASLYRDKYMRFAKRNGGDGGRGADIIVRADRNIYTLLDFHYNRHFRAAHGGHASSNNKRGRDGEPVVIRVPVGTVITDLKSGCILRDLKEGGEQVIVAVGGKGGLGNIRSPEAMPGEPGEEKNLSFDLKLIAEVGLVGFPNAGKSTLIANVSNAQPKIAAYPFTTKFPILGVVKRDKGNFVIADIPGLIEGSSKGRGLGDKFLRHIERTKILIHLVDISGFEGRDPIADYKAINSELKNYSKEVAKKPQIIALNKMDLEGAKENLKRFKKLIKKTVYPISALRKEGLEELMDAAAKKI</sequence>
<evidence type="ECO:0000256" key="1">
    <source>
        <dbReference type="ARBA" id="ARBA00007699"/>
    </source>
</evidence>
<dbReference type="GO" id="GO:0000287">
    <property type="term" value="F:magnesium ion binding"/>
    <property type="evidence" value="ECO:0007669"/>
    <property type="project" value="InterPro"/>
</dbReference>
<name>A0A2G9YJL4_9BACT</name>
<keyword evidence="4 8" id="KW-0547">Nucleotide-binding</keyword>
<dbReference type="PANTHER" id="PTHR11702:SF31">
    <property type="entry name" value="MITOCHONDRIAL RIBOSOME-ASSOCIATED GTPASE 2"/>
    <property type="match status" value="1"/>
</dbReference>
<dbReference type="Gene3D" id="3.40.50.300">
    <property type="entry name" value="P-loop containing nucleotide triphosphate hydrolases"/>
    <property type="match status" value="1"/>
</dbReference>
<dbReference type="FunFam" id="2.70.210.12:FF:000001">
    <property type="entry name" value="GTPase Obg"/>
    <property type="match status" value="1"/>
</dbReference>
<evidence type="ECO:0000256" key="3">
    <source>
        <dbReference type="ARBA" id="ARBA00022723"/>
    </source>
</evidence>
<dbReference type="HAMAP" id="MF_01454">
    <property type="entry name" value="GTPase_Obg"/>
    <property type="match status" value="1"/>
</dbReference>
<feature type="binding site" evidence="8">
    <location>
        <begin position="273"/>
        <end position="276"/>
    </location>
    <ligand>
        <name>GTP</name>
        <dbReference type="ChEBI" id="CHEBI:37565"/>
    </ligand>
</feature>
<dbReference type="NCBIfam" id="NF008956">
    <property type="entry name" value="PRK12299.1"/>
    <property type="match status" value="1"/>
</dbReference>
<dbReference type="GO" id="GO:0005525">
    <property type="term" value="F:GTP binding"/>
    <property type="evidence" value="ECO:0007669"/>
    <property type="project" value="UniProtKB-UniRule"/>
</dbReference>
<comment type="subcellular location">
    <subcellularLocation>
        <location evidence="8">Cytoplasm</location>
    </subcellularLocation>
</comment>
<evidence type="ECO:0000256" key="8">
    <source>
        <dbReference type="HAMAP-Rule" id="MF_01454"/>
    </source>
</evidence>
<comment type="caution">
    <text evidence="11">The sequence shown here is derived from an EMBL/GenBank/DDBJ whole genome shotgun (WGS) entry which is preliminary data.</text>
</comment>
<dbReference type="Pfam" id="PF01926">
    <property type="entry name" value="MMR_HSR1"/>
    <property type="match status" value="1"/>
</dbReference>
<dbReference type="Gene3D" id="2.70.210.12">
    <property type="entry name" value="GTP1/OBG domain"/>
    <property type="match status" value="1"/>
</dbReference>
<evidence type="ECO:0000259" key="9">
    <source>
        <dbReference type="PROSITE" id="PS51710"/>
    </source>
</evidence>
<evidence type="ECO:0000256" key="2">
    <source>
        <dbReference type="ARBA" id="ARBA00022490"/>
    </source>
</evidence>
<keyword evidence="3 8" id="KW-0479">Metal-binding</keyword>
<dbReference type="SUPFAM" id="SSF52540">
    <property type="entry name" value="P-loop containing nucleoside triphosphate hydrolases"/>
    <property type="match status" value="1"/>
</dbReference>
<dbReference type="SUPFAM" id="SSF82051">
    <property type="entry name" value="Obg GTP-binding protein N-terminal domain"/>
    <property type="match status" value="1"/>
</dbReference>
<evidence type="ECO:0000313" key="11">
    <source>
        <dbReference type="EMBL" id="PIP19404.1"/>
    </source>
</evidence>
<dbReference type="GO" id="GO:0043022">
    <property type="term" value="F:ribosome binding"/>
    <property type="evidence" value="ECO:0007669"/>
    <property type="project" value="UniProtKB-ARBA"/>
</dbReference>
<dbReference type="CDD" id="cd01898">
    <property type="entry name" value="Obg"/>
    <property type="match status" value="1"/>
</dbReference>
<comment type="cofactor">
    <cofactor evidence="8">
        <name>Mg(2+)</name>
        <dbReference type="ChEBI" id="CHEBI:18420"/>
    </cofactor>
</comment>
<dbReference type="EC" id="3.6.5.-" evidence="8"/>
<feature type="domain" description="OBG-type G" evidence="9">
    <location>
        <begin position="151"/>
        <end position="317"/>
    </location>
</feature>
<evidence type="ECO:0000256" key="4">
    <source>
        <dbReference type="ARBA" id="ARBA00022741"/>
    </source>
</evidence>
<dbReference type="InterPro" id="IPR027417">
    <property type="entry name" value="P-loop_NTPase"/>
</dbReference>
<keyword evidence="7 8" id="KW-0342">GTP-binding</keyword>
<evidence type="ECO:0000256" key="7">
    <source>
        <dbReference type="ARBA" id="ARBA00023134"/>
    </source>
</evidence>
<dbReference type="NCBIfam" id="TIGR00231">
    <property type="entry name" value="small_GTP"/>
    <property type="match status" value="1"/>
</dbReference>
<keyword evidence="5 8" id="KW-0378">Hydrolase</keyword>
<dbReference type="GO" id="GO:0005737">
    <property type="term" value="C:cytoplasm"/>
    <property type="evidence" value="ECO:0007669"/>
    <property type="project" value="UniProtKB-SubCell"/>
</dbReference>
<keyword evidence="2 8" id="KW-0963">Cytoplasm</keyword>
<dbReference type="EMBL" id="PCRK01000069">
    <property type="protein sequence ID" value="PIP19404.1"/>
    <property type="molecule type" value="Genomic_DNA"/>
</dbReference>
<gene>
    <name evidence="8" type="primary">obg</name>
    <name evidence="11" type="ORF">COX41_03070</name>
</gene>
<dbReference type="InterPro" id="IPR036726">
    <property type="entry name" value="GTP1_OBG_dom_sf"/>
</dbReference>
<dbReference type="GO" id="GO:0042254">
    <property type="term" value="P:ribosome biogenesis"/>
    <property type="evidence" value="ECO:0007669"/>
    <property type="project" value="UniProtKB-UniRule"/>
</dbReference>
<protein>
    <recommendedName>
        <fullName evidence="8">GTPase Obg</fullName>
        <ecNumber evidence="8">3.6.5.-</ecNumber>
    </recommendedName>
    <alternativeName>
        <fullName evidence="8">GTP-binding protein Obg</fullName>
    </alternativeName>
</protein>
<dbReference type="GO" id="GO:0003924">
    <property type="term" value="F:GTPase activity"/>
    <property type="evidence" value="ECO:0007669"/>
    <property type="project" value="UniProtKB-UniRule"/>
</dbReference>
<accession>A0A2G9YJL4</accession>
<dbReference type="InterPro" id="IPR005225">
    <property type="entry name" value="Small_GTP-bd"/>
</dbReference>
<dbReference type="NCBIfam" id="TIGR02729">
    <property type="entry name" value="Obg_CgtA"/>
    <property type="match status" value="1"/>
</dbReference>
<proteinExistence type="inferred from homology"/>
<feature type="domain" description="Obg" evidence="10">
    <location>
        <begin position="1"/>
        <end position="150"/>
    </location>
</feature>
<dbReference type="PANTHER" id="PTHR11702">
    <property type="entry name" value="DEVELOPMENTALLY REGULATED GTP-BINDING PROTEIN-RELATED"/>
    <property type="match status" value="1"/>
</dbReference>
<comment type="subunit">
    <text evidence="8">Monomer.</text>
</comment>
<dbReference type="Proteomes" id="UP000231292">
    <property type="component" value="Unassembled WGS sequence"/>
</dbReference>
<keyword evidence="6 8" id="KW-0460">Magnesium</keyword>